<reference evidence="1" key="1">
    <citation type="submission" date="2014-11" db="EMBL/GenBank/DDBJ databases">
        <authorList>
            <person name="Amaro Gonzalez C."/>
        </authorList>
    </citation>
    <scope>NUCLEOTIDE SEQUENCE</scope>
</reference>
<reference evidence="1" key="2">
    <citation type="journal article" date="2015" name="Fish Shellfish Immunol.">
        <title>Early steps in the European eel (Anguilla anguilla)-Vibrio vulnificus interaction in the gills: Role of the RtxA13 toxin.</title>
        <authorList>
            <person name="Callol A."/>
            <person name="Pajuelo D."/>
            <person name="Ebbesson L."/>
            <person name="Teles M."/>
            <person name="MacKenzie S."/>
            <person name="Amaro C."/>
        </authorList>
    </citation>
    <scope>NUCLEOTIDE SEQUENCE</scope>
</reference>
<name>A0A0E9SKF6_ANGAN</name>
<dbReference type="EMBL" id="GBXM01066806">
    <property type="protein sequence ID" value="JAH41771.1"/>
    <property type="molecule type" value="Transcribed_RNA"/>
</dbReference>
<sequence length="16" mass="1894">MASKRFILLIRLSSKM</sequence>
<organism evidence="1">
    <name type="scientific">Anguilla anguilla</name>
    <name type="common">European freshwater eel</name>
    <name type="synonym">Muraena anguilla</name>
    <dbReference type="NCBI Taxonomy" id="7936"/>
    <lineage>
        <taxon>Eukaryota</taxon>
        <taxon>Metazoa</taxon>
        <taxon>Chordata</taxon>
        <taxon>Craniata</taxon>
        <taxon>Vertebrata</taxon>
        <taxon>Euteleostomi</taxon>
        <taxon>Actinopterygii</taxon>
        <taxon>Neopterygii</taxon>
        <taxon>Teleostei</taxon>
        <taxon>Anguilliformes</taxon>
        <taxon>Anguillidae</taxon>
        <taxon>Anguilla</taxon>
    </lineage>
</organism>
<dbReference type="AlphaFoldDB" id="A0A0E9SKF6"/>
<accession>A0A0E9SKF6</accession>
<evidence type="ECO:0000313" key="1">
    <source>
        <dbReference type="EMBL" id="JAH41771.1"/>
    </source>
</evidence>
<proteinExistence type="predicted"/>
<protein>
    <submittedName>
        <fullName evidence="1">Uncharacterized protein</fullName>
    </submittedName>
</protein>